<sequence>MPFAKRIVEPQFLCRRTESDDEGVPFQDLCAISNVALSRTLRQLSDLAKHACSLFQELEHELVSTNRRVWALRDKISRIQETTDALDPKQEAVREYPTLSEFLLGQKNVHLLNRPCPVGSSLRAASAVLQGLMEEKALCNLPSEK</sequence>
<proteinExistence type="predicted"/>
<protein>
    <submittedName>
        <fullName evidence="1">Nance-Horan syndrome protein</fullName>
    </submittedName>
</protein>
<organism evidence="1 2">
    <name type="scientific">Triplophysa tibetana</name>
    <dbReference type="NCBI Taxonomy" id="1572043"/>
    <lineage>
        <taxon>Eukaryota</taxon>
        <taxon>Metazoa</taxon>
        <taxon>Chordata</taxon>
        <taxon>Craniata</taxon>
        <taxon>Vertebrata</taxon>
        <taxon>Euteleostomi</taxon>
        <taxon>Actinopterygii</taxon>
        <taxon>Neopterygii</taxon>
        <taxon>Teleostei</taxon>
        <taxon>Ostariophysi</taxon>
        <taxon>Cypriniformes</taxon>
        <taxon>Nemacheilidae</taxon>
        <taxon>Triplophysa</taxon>
    </lineage>
</organism>
<dbReference type="Proteomes" id="UP000324632">
    <property type="component" value="Chromosome 20"/>
</dbReference>
<dbReference type="GO" id="GO:0002088">
    <property type="term" value="P:lens development in camera-type eye"/>
    <property type="evidence" value="ECO:0007669"/>
    <property type="project" value="TreeGrafter"/>
</dbReference>
<dbReference type="EMBL" id="SOYY01000020">
    <property type="protein sequence ID" value="KAA0706591.1"/>
    <property type="molecule type" value="Genomic_DNA"/>
</dbReference>
<name>A0A5A9NBW3_9TELE</name>
<accession>A0A5A9NBW3</accession>
<comment type="caution">
    <text evidence="1">The sequence shown here is derived from an EMBL/GenBank/DDBJ whole genome shotgun (WGS) entry which is preliminary data.</text>
</comment>
<dbReference type="GO" id="GO:0030154">
    <property type="term" value="P:cell differentiation"/>
    <property type="evidence" value="ECO:0007669"/>
    <property type="project" value="TreeGrafter"/>
</dbReference>
<reference evidence="1 2" key="1">
    <citation type="journal article" date="2019" name="Mol. Ecol. Resour.">
        <title>Chromosome-level genome assembly of Triplophysa tibetana, a fish adapted to the harsh high-altitude environment of the Tibetan Plateau.</title>
        <authorList>
            <person name="Yang X."/>
            <person name="Liu H."/>
            <person name="Ma Z."/>
            <person name="Zou Y."/>
            <person name="Zou M."/>
            <person name="Mao Y."/>
            <person name="Li X."/>
            <person name="Wang H."/>
            <person name="Chen T."/>
            <person name="Wang W."/>
            <person name="Yang R."/>
        </authorList>
    </citation>
    <scope>NUCLEOTIDE SEQUENCE [LARGE SCALE GENOMIC DNA]</scope>
    <source>
        <strain evidence="1">TTIB1903HZAU</strain>
        <tissue evidence="1">Muscle</tissue>
    </source>
</reference>
<keyword evidence="2" id="KW-1185">Reference proteome</keyword>
<dbReference type="PANTHER" id="PTHR23039">
    <property type="entry name" value="NANCE-HORAN SYNDROME PROTEIN"/>
    <property type="match status" value="1"/>
</dbReference>
<dbReference type="Gene3D" id="1.20.5.340">
    <property type="match status" value="1"/>
</dbReference>
<evidence type="ECO:0000313" key="2">
    <source>
        <dbReference type="Proteomes" id="UP000324632"/>
    </source>
</evidence>
<gene>
    <name evidence="1" type="ORF">E1301_Tti019852</name>
</gene>
<dbReference type="AlphaFoldDB" id="A0A5A9NBW3"/>
<dbReference type="PANTHER" id="PTHR23039:SF5">
    <property type="entry name" value="ACTIN REMODELING REGULATOR NHS"/>
    <property type="match status" value="1"/>
</dbReference>
<dbReference type="FunFam" id="1.20.5.340:FF:000039">
    <property type="entry name" value="Nance-Horan syndrome protein isoform X1"/>
    <property type="match status" value="1"/>
</dbReference>
<evidence type="ECO:0000313" key="1">
    <source>
        <dbReference type="EMBL" id="KAA0706591.1"/>
    </source>
</evidence>